<dbReference type="SUPFAM" id="SSF56112">
    <property type="entry name" value="Protein kinase-like (PK-like)"/>
    <property type="match status" value="1"/>
</dbReference>
<feature type="binding site" evidence="1">
    <location>
        <position position="49"/>
    </location>
    <ligand>
        <name>ATP</name>
        <dbReference type="ChEBI" id="CHEBI:30616"/>
    </ligand>
</feature>
<dbReference type="PROSITE" id="PS50011">
    <property type="entry name" value="PROTEIN_KINASE_DOM"/>
    <property type="match status" value="1"/>
</dbReference>
<proteinExistence type="predicted"/>
<organism evidence="5 6">
    <name type="scientific">Alicyclobacillus cellulosilyticus</name>
    <dbReference type="NCBI Taxonomy" id="1003997"/>
    <lineage>
        <taxon>Bacteria</taxon>
        <taxon>Bacillati</taxon>
        <taxon>Bacillota</taxon>
        <taxon>Bacilli</taxon>
        <taxon>Bacillales</taxon>
        <taxon>Alicyclobacillaceae</taxon>
        <taxon>Alicyclobacillus</taxon>
    </lineage>
</organism>
<evidence type="ECO:0000259" key="4">
    <source>
        <dbReference type="PROSITE" id="PS50011"/>
    </source>
</evidence>
<dbReference type="InterPro" id="IPR017441">
    <property type="entry name" value="Protein_kinase_ATP_BS"/>
</dbReference>
<accession>A0A917KE45</accession>
<dbReference type="InterPro" id="IPR011009">
    <property type="entry name" value="Kinase-like_dom_sf"/>
</dbReference>
<protein>
    <recommendedName>
        <fullName evidence="4">Protein kinase domain-containing protein</fullName>
    </recommendedName>
</protein>
<keyword evidence="1" id="KW-0547">Nucleotide-binding</keyword>
<comment type="caution">
    <text evidence="5">The sequence shown here is derived from an EMBL/GenBank/DDBJ whole genome shotgun (WGS) entry which is preliminary data.</text>
</comment>
<keyword evidence="3" id="KW-0812">Transmembrane</keyword>
<reference evidence="5" key="2">
    <citation type="submission" date="2020-09" db="EMBL/GenBank/DDBJ databases">
        <authorList>
            <person name="Sun Q."/>
            <person name="Ohkuma M."/>
        </authorList>
    </citation>
    <scope>NUCLEOTIDE SEQUENCE</scope>
    <source>
        <strain evidence="5">JCM 18487</strain>
    </source>
</reference>
<dbReference type="EMBL" id="BMOY01000027">
    <property type="protein sequence ID" value="GGJ09023.1"/>
    <property type="molecule type" value="Genomic_DNA"/>
</dbReference>
<evidence type="ECO:0000256" key="1">
    <source>
        <dbReference type="PROSITE-ProRule" id="PRU10141"/>
    </source>
</evidence>
<evidence type="ECO:0000313" key="5">
    <source>
        <dbReference type="EMBL" id="GGJ09023.1"/>
    </source>
</evidence>
<keyword evidence="3" id="KW-1133">Transmembrane helix</keyword>
<gene>
    <name evidence="5" type="ORF">GCM10010885_17640</name>
</gene>
<dbReference type="AlphaFoldDB" id="A0A917KE45"/>
<feature type="transmembrane region" description="Helical" evidence="3">
    <location>
        <begin position="304"/>
        <end position="326"/>
    </location>
</feature>
<dbReference type="InterPro" id="IPR000719">
    <property type="entry name" value="Prot_kinase_dom"/>
</dbReference>
<dbReference type="Gene3D" id="1.10.510.10">
    <property type="entry name" value="Transferase(Phosphotransferase) domain 1"/>
    <property type="match status" value="1"/>
</dbReference>
<dbReference type="GO" id="GO:0005524">
    <property type="term" value="F:ATP binding"/>
    <property type="evidence" value="ECO:0007669"/>
    <property type="project" value="UniProtKB-UniRule"/>
</dbReference>
<dbReference type="Proteomes" id="UP000637695">
    <property type="component" value="Unassembled WGS sequence"/>
</dbReference>
<dbReference type="GO" id="GO:0004672">
    <property type="term" value="F:protein kinase activity"/>
    <property type="evidence" value="ECO:0007669"/>
    <property type="project" value="InterPro"/>
</dbReference>
<dbReference type="PROSITE" id="PS00107">
    <property type="entry name" value="PROTEIN_KINASE_ATP"/>
    <property type="match status" value="1"/>
</dbReference>
<name>A0A917KE45_9BACL</name>
<sequence>MPAAGRFQPGVWVTGRWTGERFWVERLLGAGANGEVYLVRTRRGRAAMKVSSLAGDIALEWSVMEALRGGSYFPEPMLIDDVEGAALYFYVMEWIPGRPLPARLTPADAGRMVKLVAHVAAGLGLLHQRGYAFCDLKPENVLWCDGFTPPLRFVDVGGVTPFGRSVRQFTPAVDRAFWDLGTRESDPAYDLCALALWCVTAWVPPNLAALASQPPAVRRAWLDRALRNFPMPERAAVLRDVFAGRLQTSAAFLQAWQHPPLRPSRMLGHAGHPRHAGVSGGTSASAGLRLPPAGKRRHDWTDRVMWGAVASLAGVAAWAWGTWLHWF</sequence>
<evidence type="ECO:0000256" key="3">
    <source>
        <dbReference type="SAM" id="Phobius"/>
    </source>
</evidence>
<dbReference type="RefSeq" id="WP_188882506.1">
    <property type="nucleotide sequence ID" value="NZ_BMOY01000027.1"/>
</dbReference>
<keyword evidence="3" id="KW-0472">Membrane</keyword>
<keyword evidence="6" id="KW-1185">Reference proteome</keyword>
<reference evidence="5" key="1">
    <citation type="journal article" date="2014" name="Int. J. Syst. Evol. Microbiol.">
        <title>Complete genome sequence of Corynebacterium casei LMG S-19264T (=DSM 44701T), isolated from a smear-ripened cheese.</title>
        <authorList>
            <consortium name="US DOE Joint Genome Institute (JGI-PGF)"/>
            <person name="Walter F."/>
            <person name="Albersmeier A."/>
            <person name="Kalinowski J."/>
            <person name="Ruckert C."/>
        </authorList>
    </citation>
    <scope>NUCLEOTIDE SEQUENCE</scope>
    <source>
        <strain evidence="5">JCM 18487</strain>
    </source>
</reference>
<dbReference type="SMART" id="SM00220">
    <property type="entry name" value="S_TKc"/>
    <property type="match status" value="1"/>
</dbReference>
<feature type="domain" description="Protein kinase" evidence="4">
    <location>
        <begin position="22"/>
        <end position="327"/>
    </location>
</feature>
<evidence type="ECO:0000256" key="2">
    <source>
        <dbReference type="SAM" id="MobiDB-lite"/>
    </source>
</evidence>
<feature type="region of interest" description="Disordered" evidence="2">
    <location>
        <begin position="269"/>
        <end position="292"/>
    </location>
</feature>
<evidence type="ECO:0000313" key="6">
    <source>
        <dbReference type="Proteomes" id="UP000637695"/>
    </source>
</evidence>
<keyword evidence="1" id="KW-0067">ATP-binding</keyword>